<feature type="transmembrane region" description="Helical" evidence="5">
    <location>
        <begin position="49"/>
        <end position="77"/>
    </location>
</feature>
<dbReference type="Pfam" id="PF00001">
    <property type="entry name" value="7tm_1"/>
    <property type="match status" value="1"/>
</dbReference>
<dbReference type="InterPro" id="IPR000276">
    <property type="entry name" value="GPCR_Rhodpsn"/>
</dbReference>
<evidence type="ECO:0000256" key="5">
    <source>
        <dbReference type="SAM" id="Phobius"/>
    </source>
</evidence>
<evidence type="ECO:0000259" key="6">
    <source>
        <dbReference type="PROSITE" id="PS50262"/>
    </source>
</evidence>
<sequence length="397" mass="45092">MTAYSVDNSTLGGSVVILLATTANSEILDSQGLPCSQNVSEQYKDFYLTAQYITGLIAYPILCIIGIIGNLLALLVFRHRDMRTSTNVYLMSLVVSDTLKLLNDVMYFIIVAISLHNSSLSQKMMSTMYPVAHYVFNMSACVTSWLTVSVAVERYISVCHASRAKELCTIPRARYVCTIVFVLMSIVALPSAFRYEMRTVHDRRHNMTCTLVLPTHLGRNTAFMVPYSWILNSSRGIIPVFILIFLNVRIINELRKERVKGKKFTARNRITLMLIVIVFMFLICVTPDAIMSTVFGKGYVDENYLVKGVREITDTLLLVNSSVSFFLYFAMSIVFRSTFFKIFCQFYPNSKDSEAIQLYRKSSYKTTDKHNSSPEFIVGENGCTTKNKNRNCTEDYL</sequence>
<feature type="transmembrane region" description="Helical" evidence="5">
    <location>
        <begin position="272"/>
        <end position="295"/>
    </location>
</feature>
<dbReference type="PANTHER" id="PTHR46641:SF2">
    <property type="entry name" value="FMRFAMIDE RECEPTOR"/>
    <property type="match status" value="1"/>
</dbReference>
<keyword evidence="3 5" id="KW-1133">Transmembrane helix</keyword>
<evidence type="ECO:0000256" key="1">
    <source>
        <dbReference type="ARBA" id="ARBA00004370"/>
    </source>
</evidence>
<reference evidence="7" key="1">
    <citation type="submission" date="2021-04" db="EMBL/GenBank/DDBJ databases">
        <authorList>
            <consortium name="Molecular Ecology Group"/>
        </authorList>
    </citation>
    <scope>NUCLEOTIDE SEQUENCE</scope>
</reference>
<dbReference type="PRINTS" id="PR00237">
    <property type="entry name" value="GPCRRHODOPSN"/>
</dbReference>
<feature type="transmembrane region" description="Helical" evidence="5">
    <location>
        <begin position="315"/>
        <end position="335"/>
    </location>
</feature>
<comment type="subcellular location">
    <subcellularLocation>
        <location evidence="1">Membrane</location>
    </subcellularLocation>
</comment>
<evidence type="ECO:0000313" key="7">
    <source>
        <dbReference type="EMBL" id="CAG5119073.1"/>
    </source>
</evidence>
<evidence type="ECO:0000256" key="4">
    <source>
        <dbReference type="ARBA" id="ARBA00023136"/>
    </source>
</evidence>
<name>A0A8S3YQM6_9EUPU</name>
<dbReference type="Gene3D" id="1.20.1070.10">
    <property type="entry name" value="Rhodopsin 7-helix transmembrane proteins"/>
    <property type="match status" value="1"/>
</dbReference>
<proteinExistence type="predicted"/>
<keyword evidence="8" id="KW-1185">Reference proteome</keyword>
<dbReference type="EMBL" id="CAJHNH020000652">
    <property type="protein sequence ID" value="CAG5119073.1"/>
    <property type="molecule type" value="Genomic_DNA"/>
</dbReference>
<dbReference type="PROSITE" id="PS50262">
    <property type="entry name" value="G_PROTEIN_RECEP_F1_2"/>
    <property type="match status" value="1"/>
</dbReference>
<evidence type="ECO:0000313" key="8">
    <source>
        <dbReference type="Proteomes" id="UP000678393"/>
    </source>
</evidence>
<dbReference type="PANTHER" id="PTHR46641">
    <property type="entry name" value="FMRFAMIDE RECEPTOR-RELATED"/>
    <property type="match status" value="1"/>
</dbReference>
<dbReference type="GO" id="GO:0016020">
    <property type="term" value="C:membrane"/>
    <property type="evidence" value="ECO:0007669"/>
    <property type="project" value="UniProtKB-SubCell"/>
</dbReference>
<dbReference type="AlphaFoldDB" id="A0A8S3YQM6"/>
<feature type="transmembrane region" description="Helical" evidence="5">
    <location>
        <begin position="229"/>
        <end position="251"/>
    </location>
</feature>
<dbReference type="InterPro" id="IPR017452">
    <property type="entry name" value="GPCR_Rhodpsn_7TM"/>
</dbReference>
<feature type="transmembrane region" description="Helical" evidence="5">
    <location>
        <begin position="134"/>
        <end position="152"/>
    </location>
</feature>
<feature type="transmembrane region" description="Helical" evidence="5">
    <location>
        <begin position="173"/>
        <end position="193"/>
    </location>
</feature>
<dbReference type="CDD" id="cd14978">
    <property type="entry name" value="7tmA_FMRFamide_R-like"/>
    <property type="match status" value="1"/>
</dbReference>
<dbReference type="SUPFAM" id="SSF81321">
    <property type="entry name" value="Family A G protein-coupled receptor-like"/>
    <property type="match status" value="1"/>
</dbReference>
<keyword evidence="2 5" id="KW-0812">Transmembrane</keyword>
<dbReference type="OrthoDB" id="10011262at2759"/>
<evidence type="ECO:0000256" key="2">
    <source>
        <dbReference type="ARBA" id="ARBA00022692"/>
    </source>
</evidence>
<dbReference type="GO" id="GO:0004930">
    <property type="term" value="F:G protein-coupled receptor activity"/>
    <property type="evidence" value="ECO:0007669"/>
    <property type="project" value="InterPro"/>
</dbReference>
<keyword evidence="4 5" id="KW-0472">Membrane</keyword>
<feature type="transmembrane region" description="Helical" evidence="5">
    <location>
        <begin position="89"/>
        <end position="114"/>
    </location>
</feature>
<gene>
    <name evidence="7" type="ORF">CUNI_LOCUS4631</name>
</gene>
<comment type="caution">
    <text evidence="7">The sequence shown here is derived from an EMBL/GenBank/DDBJ whole genome shotgun (WGS) entry which is preliminary data.</text>
</comment>
<organism evidence="7 8">
    <name type="scientific">Candidula unifasciata</name>
    <dbReference type="NCBI Taxonomy" id="100452"/>
    <lineage>
        <taxon>Eukaryota</taxon>
        <taxon>Metazoa</taxon>
        <taxon>Spiralia</taxon>
        <taxon>Lophotrochozoa</taxon>
        <taxon>Mollusca</taxon>
        <taxon>Gastropoda</taxon>
        <taxon>Heterobranchia</taxon>
        <taxon>Euthyneura</taxon>
        <taxon>Panpulmonata</taxon>
        <taxon>Eupulmonata</taxon>
        <taxon>Stylommatophora</taxon>
        <taxon>Helicina</taxon>
        <taxon>Helicoidea</taxon>
        <taxon>Geomitridae</taxon>
        <taxon>Candidula</taxon>
    </lineage>
</organism>
<accession>A0A8S3YQM6</accession>
<evidence type="ECO:0000256" key="3">
    <source>
        <dbReference type="ARBA" id="ARBA00022989"/>
    </source>
</evidence>
<dbReference type="InterPro" id="IPR052954">
    <property type="entry name" value="GPCR-Ligand_Int"/>
</dbReference>
<dbReference type="Proteomes" id="UP000678393">
    <property type="component" value="Unassembled WGS sequence"/>
</dbReference>
<feature type="domain" description="G-protein coupled receptors family 1 profile" evidence="6">
    <location>
        <begin position="69"/>
        <end position="328"/>
    </location>
</feature>
<protein>
    <recommendedName>
        <fullName evidence="6">G-protein coupled receptors family 1 profile domain-containing protein</fullName>
    </recommendedName>
</protein>